<dbReference type="OrthoDB" id="5901178at2759"/>
<name>A0A8S9ZG11_9BILA</name>
<keyword evidence="3" id="KW-1185">Reference proteome</keyword>
<proteinExistence type="predicted"/>
<feature type="transmembrane region" description="Helical" evidence="1">
    <location>
        <begin position="16"/>
        <end position="43"/>
    </location>
</feature>
<evidence type="ECO:0000256" key="1">
    <source>
        <dbReference type="SAM" id="Phobius"/>
    </source>
</evidence>
<organism evidence="2 3">
    <name type="scientific">Meloidogyne graminicola</name>
    <dbReference type="NCBI Taxonomy" id="189291"/>
    <lineage>
        <taxon>Eukaryota</taxon>
        <taxon>Metazoa</taxon>
        <taxon>Ecdysozoa</taxon>
        <taxon>Nematoda</taxon>
        <taxon>Chromadorea</taxon>
        <taxon>Rhabditida</taxon>
        <taxon>Tylenchina</taxon>
        <taxon>Tylenchomorpha</taxon>
        <taxon>Tylenchoidea</taxon>
        <taxon>Meloidogynidae</taxon>
        <taxon>Meloidogyninae</taxon>
        <taxon>Meloidogyne</taxon>
    </lineage>
</organism>
<keyword evidence="1" id="KW-1133">Transmembrane helix</keyword>
<feature type="transmembrane region" description="Helical" evidence="1">
    <location>
        <begin position="182"/>
        <end position="203"/>
    </location>
</feature>
<protein>
    <submittedName>
        <fullName evidence="2">7TM_GPCR_Srx domain-containing protein</fullName>
    </submittedName>
</protein>
<reference evidence="2" key="1">
    <citation type="journal article" date="2020" name="Ecol. Evol.">
        <title>Genome structure and content of the rice root-knot nematode (Meloidogyne graminicola).</title>
        <authorList>
            <person name="Phan N.T."/>
            <person name="Danchin E.G.J."/>
            <person name="Klopp C."/>
            <person name="Perfus-Barbeoch L."/>
            <person name="Kozlowski D.K."/>
            <person name="Koutsovoulos G.D."/>
            <person name="Lopez-Roques C."/>
            <person name="Bouchez O."/>
            <person name="Zahm M."/>
            <person name="Besnard G."/>
            <person name="Bellafiore S."/>
        </authorList>
    </citation>
    <scope>NUCLEOTIDE SEQUENCE</scope>
    <source>
        <strain evidence="2">VN-18</strain>
    </source>
</reference>
<dbReference type="AlphaFoldDB" id="A0A8S9ZG11"/>
<evidence type="ECO:0000313" key="2">
    <source>
        <dbReference type="EMBL" id="KAF7632250.1"/>
    </source>
</evidence>
<keyword evidence="1" id="KW-0472">Membrane</keyword>
<gene>
    <name evidence="2" type="ORF">Mgra_00008368</name>
</gene>
<comment type="caution">
    <text evidence="2">The sequence shown here is derived from an EMBL/GenBank/DDBJ whole genome shotgun (WGS) entry which is preliminary data.</text>
</comment>
<sequence length="274" mass="31661">MKHKLIFKKQRKMSSFGIYGIIELILSIIFLLIQAVTLPHFIIDKEYRKFISYRLMFLIGICETYLIIGTEYWNTWTLLTGAIYEAAFDTLFIMNLALALNRLFAMQVNMSESKFELFIYKCLFVFFALIFASIAALFMSPYCGLYIDENLIAFVMTKTQVFLCIFTILKKSMEMRILIQSFVQYCLFLAPLIIGTLGCPPNWSLIDYYGIITTIEILFFGLNPIIYFISLSSFRSKVINGLCFWKKSKTTSYVLPKIIQVKPSNIAGGLSIRI</sequence>
<feature type="transmembrane region" description="Helical" evidence="1">
    <location>
        <begin position="55"/>
        <end position="74"/>
    </location>
</feature>
<feature type="transmembrane region" description="Helical" evidence="1">
    <location>
        <begin position="209"/>
        <end position="229"/>
    </location>
</feature>
<evidence type="ECO:0000313" key="3">
    <source>
        <dbReference type="Proteomes" id="UP000605970"/>
    </source>
</evidence>
<feature type="transmembrane region" description="Helical" evidence="1">
    <location>
        <begin position="86"/>
        <end position="105"/>
    </location>
</feature>
<keyword evidence="1" id="KW-0812">Transmembrane</keyword>
<dbReference type="EMBL" id="JABEBT010000108">
    <property type="protein sequence ID" value="KAF7632250.1"/>
    <property type="molecule type" value="Genomic_DNA"/>
</dbReference>
<accession>A0A8S9ZG11</accession>
<feature type="transmembrane region" description="Helical" evidence="1">
    <location>
        <begin position="151"/>
        <end position="170"/>
    </location>
</feature>
<feature type="transmembrane region" description="Helical" evidence="1">
    <location>
        <begin position="117"/>
        <end position="139"/>
    </location>
</feature>
<dbReference type="Proteomes" id="UP000605970">
    <property type="component" value="Unassembled WGS sequence"/>
</dbReference>